<feature type="domain" description="Calx-beta" evidence="5">
    <location>
        <begin position="15"/>
        <end position="116"/>
    </location>
</feature>
<gene>
    <name evidence="7 8" type="primary">LOC106171391</name>
</gene>
<protein>
    <submittedName>
        <fullName evidence="7 8">G-protein coupled receptor 98-like</fullName>
    </submittedName>
</protein>
<proteinExistence type="predicted"/>
<dbReference type="STRING" id="7574.A0A1S3JBC2"/>
<evidence type="ECO:0000313" key="7">
    <source>
        <dbReference type="RefSeq" id="XP_013407178.1"/>
    </source>
</evidence>
<dbReference type="GO" id="GO:0001965">
    <property type="term" value="F:G-protein alpha-subunit binding"/>
    <property type="evidence" value="ECO:0007669"/>
    <property type="project" value="TreeGrafter"/>
</dbReference>
<keyword evidence="1 4" id="KW-0732">Signal</keyword>
<accession>A0A1S3JBC2</accession>
<dbReference type="AlphaFoldDB" id="A0A1S3JBC2"/>
<evidence type="ECO:0000313" key="8">
    <source>
        <dbReference type="RefSeq" id="XP_013407179.1"/>
    </source>
</evidence>
<sequence length="455" mass="48709">MTVHPSLLTVLLLSLLCPSVGQQQKAVIKFVQTSYVVDEGQQVSIEVSKTGFSAPPLNVVVMVVMLSDQNGSNDFVGNSQALTFPNNSYNITRSVSFFVLDDDIPERDEVFTLQLLLSTNSSEKAMKGDPSEATITVRANDDAFGIFAFAEPSPYTVSEGPSSVQVPLTIQRNRGTFGNISVNFDLSGSALVSEDITPVSGTLLFLEGESSKDLILTILGDNIPENDETFVVTLTSATGGASINLTQDRLQLVIPANDAPVRFTQGEYRVEETAMSIDLSVTITRGLTEDGQTFIGPITKDAYVYVTCISGSATAGQDFSCASNTSLVFQAGETSKSFTIQILPDDAAEIAEEFYIVLFNPSSDVVVSDPYNVSVIIGANDETHGVLSLKSPSATSFPQTYVNEDTTSQLTFFTVIRSGGAFGTVSVDWILSRNDSNPDSAATDVTPCIWNCSVE</sequence>
<dbReference type="PANTHER" id="PTHR46682:SF1">
    <property type="entry name" value="ADHESION G-PROTEIN COUPLED RECEPTOR V1"/>
    <property type="match status" value="1"/>
</dbReference>
<feature type="signal peptide" evidence="4">
    <location>
        <begin position="1"/>
        <end position="22"/>
    </location>
</feature>
<evidence type="ECO:0000313" key="6">
    <source>
        <dbReference type="Proteomes" id="UP000085678"/>
    </source>
</evidence>
<evidence type="ECO:0000259" key="5">
    <source>
        <dbReference type="SMART" id="SM00237"/>
    </source>
</evidence>
<dbReference type="InterPro" id="IPR026919">
    <property type="entry name" value="ADGRV1"/>
</dbReference>
<keyword evidence="6" id="KW-1185">Reference proteome</keyword>
<dbReference type="FunFam" id="2.60.40.2030:FF:000007">
    <property type="entry name" value="Adhesion G-protein coupled receptor V1"/>
    <property type="match status" value="1"/>
</dbReference>
<dbReference type="SUPFAM" id="SSF141072">
    <property type="entry name" value="CalX-like"/>
    <property type="match status" value="3"/>
</dbReference>
<dbReference type="InterPro" id="IPR038081">
    <property type="entry name" value="CalX-like_sf"/>
</dbReference>
<name>A0A1S3JBC2_LINAN</name>
<evidence type="ECO:0000256" key="1">
    <source>
        <dbReference type="ARBA" id="ARBA00022729"/>
    </source>
</evidence>
<dbReference type="Pfam" id="PF03160">
    <property type="entry name" value="Calx-beta"/>
    <property type="match status" value="3"/>
</dbReference>
<dbReference type="GO" id="GO:0004930">
    <property type="term" value="F:G protein-coupled receptor activity"/>
    <property type="evidence" value="ECO:0007669"/>
    <property type="project" value="InterPro"/>
</dbReference>
<dbReference type="Gene3D" id="2.60.40.2030">
    <property type="match status" value="3"/>
</dbReference>
<organism evidence="6 8">
    <name type="scientific">Lingula anatina</name>
    <name type="common">Brachiopod</name>
    <name type="synonym">Lingula unguis</name>
    <dbReference type="NCBI Taxonomy" id="7574"/>
    <lineage>
        <taxon>Eukaryota</taxon>
        <taxon>Metazoa</taxon>
        <taxon>Spiralia</taxon>
        <taxon>Lophotrochozoa</taxon>
        <taxon>Brachiopoda</taxon>
        <taxon>Linguliformea</taxon>
        <taxon>Lingulata</taxon>
        <taxon>Lingulida</taxon>
        <taxon>Linguloidea</taxon>
        <taxon>Lingulidae</taxon>
        <taxon>Lingula</taxon>
    </lineage>
</organism>
<feature type="chain" id="PRO_5014545919" evidence="4">
    <location>
        <begin position="23"/>
        <end position="455"/>
    </location>
</feature>
<dbReference type="GO" id="GO:0071277">
    <property type="term" value="P:cellular response to calcium ion"/>
    <property type="evidence" value="ECO:0007669"/>
    <property type="project" value="TreeGrafter"/>
</dbReference>
<dbReference type="Proteomes" id="UP000085678">
    <property type="component" value="Unplaced"/>
</dbReference>
<dbReference type="GO" id="GO:0016020">
    <property type="term" value="C:membrane"/>
    <property type="evidence" value="ECO:0007669"/>
    <property type="project" value="InterPro"/>
</dbReference>
<feature type="domain" description="Calx-beta" evidence="5">
    <location>
        <begin position="134"/>
        <end position="235"/>
    </location>
</feature>
<dbReference type="InterPro" id="IPR003644">
    <property type="entry name" value="Calx_beta"/>
</dbReference>
<dbReference type="SMART" id="SM00237">
    <property type="entry name" value="Calx_beta"/>
    <property type="match status" value="3"/>
</dbReference>
<evidence type="ECO:0000256" key="4">
    <source>
        <dbReference type="SAM" id="SignalP"/>
    </source>
</evidence>
<dbReference type="OrthoDB" id="2324346at2759"/>
<dbReference type="RefSeq" id="XP_013407178.1">
    <property type="nucleotide sequence ID" value="XM_013551724.1"/>
</dbReference>
<keyword evidence="3" id="KW-0106">Calcium</keyword>
<reference evidence="7 8" key="1">
    <citation type="submission" date="2025-04" db="UniProtKB">
        <authorList>
            <consortium name="RefSeq"/>
        </authorList>
    </citation>
    <scope>IDENTIFICATION</scope>
    <source>
        <tissue evidence="7 8">Gonads</tissue>
    </source>
</reference>
<dbReference type="GO" id="GO:0010855">
    <property type="term" value="F:adenylate cyclase inhibitor activity"/>
    <property type="evidence" value="ECO:0007669"/>
    <property type="project" value="TreeGrafter"/>
</dbReference>
<dbReference type="KEGG" id="lak:106171391"/>
<dbReference type="RefSeq" id="XP_013407179.1">
    <property type="nucleotide sequence ID" value="XM_013551725.1"/>
</dbReference>
<dbReference type="GO" id="GO:0005737">
    <property type="term" value="C:cytoplasm"/>
    <property type="evidence" value="ECO:0007669"/>
    <property type="project" value="TreeGrafter"/>
</dbReference>
<feature type="domain" description="Calx-beta" evidence="5">
    <location>
        <begin position="250"/>
        <end position="359"/>
    </location>
</feature>
<evidence type="ECO:0000256" key="2">
    <source>
        <dbReference type="ARBA" id="ARBA00022737"/>
    </source>
</evidence>
<keyword evidence="2" id="KW-0677">Repeat</keyword>
<evidence type="ECO:0000256" key="3">
    <source>
        <dbReference type="ARBA" id="ARBA00022837"/>
    </source>
</evidence>
<dbReference type="PANTHER" id="PTHR46682">
    <property type="entry name" value="ADHESION G-PROTEIN COUPLED RECEPTOR V1"/>
    <property type="match status" value="1"/>
</dbReference>
<dbReference type="GeneID" id="106171391"/>